<dbReference type="Gene3D" id="1.25.40.10">
    <property type="entry name" value="Tetratricopeptide repeat domain"/>
    <property type="match status" value="1"/>
</dbReference>
<keyword evidence="1" id="KW-0469">Meiosis</keyword>
<evidence type="ECO:0000256" key="2">
    <source>
        <dbReference type="ARBA" id="ARBA00031845"/>
    </source>
</evidence>
<dbReference type="SUPFAM" id="SSF48452">
    <property type="entry name" value="TPR-like"/>
    <property type="match status" value="1"/>
</dbReference>
<keyword evidence="4" id="KW-1185">Reference proteome</keyword>
<comment type="caution">
    <text evidence="3">The sequence shown here is derived from an EMBL/GenBank/DDBJ whole genome shotgun (WGS) entry which is preliminary data.</text>
</comment>
<dbReference type="InterPro" id="IPR011990">
    <property type="entry name" value="TPR-like_helical_dom_sf"/>
</dbReference>
<sequence length="840" mass="95007">MPPLDGPNNTAVGSLQKRIKSLSASSAEIYRDISSSSSEASLGVRLEEAIKLAEKCASIRENLKLDEEFEELDIQATKLWNLSTTIARETDDIQASVRQKVLNVRLLAFFMLDCSHPSSGRKLQNTVRLFKVALKAGKTCLDHKELQWAGKTMEKATKYQDDLTKASESLEYTPEDRQARCRLSCDYFILRTTLSWKQSNLSMADYMYGKAIEQQQSLFDPRASENLADALYDIGNELLQQNVFDAATKWLQRSFDVLSGLDPGCLSESGGELRLAVMHSLARAYLGNSTEGDLDRARNVIDIMSEDWPTRLTVYLLRLDLVVAEDPEDTQQYYEVLSRMFSIVQFTEATFKVVIGKIHVLVSKKSIRLACKCLDELLTKRILILERDDWIERTFVTRLWVTVQDQFSEDDAILPALKNLLDSMMKKLSKTFTPKATHAAQVLLWKISEAFFSQGKYQTAGSWCRIAQHSIFDKTGELNLAKISRKIILCGLESKDFGMATEAFNEMSEAARNEPFTRFLMFKIAMRASDKDLAVGCLQELSKSTDPDRRLLYGCALDAQETGNRELALMALKLVLDRIGLVAPDVGHIPTILRCTIRLTMAEIEGSRESESSIESLCSLLEKDLYPDDIDAPTLAEISYRRLLCHYLCACVSVELARAEDNIESQLQHYLVSRRHVQEFRGKRDSVQRSAEDEIQDLEKKFGILLGYDFEAAARLKDWEALRGIAEEAVSCNNKGISVFETITDVLISSEAPSRIKLIMMQVILNYTIPSPMANVVKLSRWIRTLVQLSITKDPKVTEALLVEVIDVTKNRTDGQKYPNEEIQWLTGRVENFHILFSGI</sequence>
<reference evidence="3 4" key="1">
    <citation type="submission" date="2024-02" db="EMBL/GenBank/DDBJ databases">
        <title>Discinaceae phylogenomics.</title>
        <authorList>
            <person name="Dirks A.C."/>
            <person name="James T.Y."/>
        </authorList>
    </citation>
    <scope>NUCLEOTIDE SEQUENCE [LARGE SCALE GENOMIC DNA]</scope>
    <source>
        <strain evidence="3 4">ACD0624</strain>
    </source>
</reference>
<dbReference type="PANTHER" id="PTHR40375">
    <property type="entry name" value="SPORULATION-SPECIFIC PROTEIN 22"/>
    <property type="match status" value="1"/>
</dbReference>
<dbReference type="InterPro" id="IPR013940">
    <property type="entry name" value="Spo22/ZIP4/TEX11"/>
</dbReference>
<dbReference type="Proteomes" id="UP001447188">
    <property type="component" value="Unassembled WGS sequence"/>
</dbReference>
<evidence type="ECO:0000313" key="3">
    <source>
        <dbReference type="EMBL" id="KAL0635755.1"/>
    </source>
</evidence>
<evidence type="ECO:0000256" key="1">
    <source>
        <dbReference type="ARBA" id="ARBA00023254"/>
    </source>
</evidence>
<dbReference type="Pfam" id="PF08631">
    <property type="entry name" value="SPO22"/>
    <property type="match status" value="1"/>
</dbReference>
<organism evidence="3 4">
    <name type="scientific">Discina gigas</name>
    <dbReference type="NCBI Taxonomy" id="1032678"/>
    <lineage>
        <taxon>Eukaryota</taxon>
        <taxon>Fungi</taxon>
        <taxon>Dikarya</taxon>
        <taxon>Ascomycota</taxon>
        <taxon>Pezizomycotina</taxon>
        <taxon>Pezizomycetes</taxon>
        <taxon>Pezizales</taxon>
        <taxon>Discinaceae</taxon>
        <taxon>Discina</taxon>
    </lineage>
</organism>
<protein>
    <recommendedName>
        <fullName evidence="2">Protein ZIP4 homolog</fullName>
    </recommendedName>
</protein>
<evidence type="ECO:0000313" key="4">
    <source>
        <dbReference type="Proteomes" id="UP001447188"/>
    </source>
</evidence>
<dbReference type="InterPro" id="IPR039057">
    <property type="entry name" value="Spo22/ZIP4"/>
</dbReference>
<proteinExistence type="predicted"/>
<name>A0ABR3GIX8_9PEZI</name>
<dbReference type="EMBL" id="JBBBZM010000063">
    <property type="protein sequence ID" value="KAL0635755.1"/>
    <property type="molecule type" value="Genomic_DNA"/>
</dbReference>
<gene>
    <name evidence="3" type="primary">SPO22</name>
    <name evidence="3" type="ORF">Q9L58_005288</name>
</gene>
<dbReference type="PANTHER" id="PTHR40375:SF2">
    <property type="entry name" value="SPORULATION-SPECIFIC PROTEIN 22"/>
    <property type="match status" value="1"/>
</dbReference>
<accession>A0ABR3GIX8</accession>